<gene>
    <name evidence="3" type="ORF">NQ314_007196</name>
</gene>
<feature type="compositionally biased region" description="Low complexity" evidence="1">
    <location>
        <begin position="235"/>
        <end position="246"/>
    </location>
</feature>
<evidence type="ECO:0000259" key="2">
    <source>
        <dbReference type="Pfam" id="PF10545"/>
    </source>
</evidence>
<comment type="caution">
    <text evidence="3">The sequence shown here is derived from an EMBL/GenBank/DDBJ whole genome shotgun (WGS) entry which is preliminary data.</text>
</comment>
<dbReference type="Pfam" id="PF10545">
    <property type="entry name" value="MADF_DNA_bdg"/>
    <property type="match status" value="1"/>
</dbReference>
<evidence type="ECO:0000256" key="1">
    <source>
        <dbReference type="SAM" id="MobiDB-lite"/>
    </source>
</evidence>
<feature type="region of interest" description="Disordered" evidence="1">
    <location>
        <begin position="70"/>
        <end position="101"/>
    </location>
</feature>
<protein>
    <recommendedName>
        <fullName evidence="2">MADF domain-containing protein</fullName>
    </recommendedName>
</protein>
<organism evidence="3 4">
    <name type="scientific">Rhamnusium bicolor</name>
    <dbReference type="NCBI Taxonomy" id="1586634"/>
    <lineage>
        <taxon>Eukaryota</taxon>
        <taxon>Metazoa</taxon>
        <taxon>Ecdysozoa</taxon>
        <taxon>Arthropoda</taxon>
        <taxon>Hexapoda</taxon>
        <taxon>Insecta</taxon>
        <taxon>Pterygota</taxon>
        <taxon>Neoptera</taxon>
        <taxon>Endopterygota</taxon>
        <taxon>Coleoptera</taxon>
        <taxon>Polyphaga</taxon>
        <taxon>Cucujiformia</taxon>
        <taxon>Chrysomeloidea</taxon>
        <taxon>Cerambycidae</taxon>
        <taxon>Lepturinae</taxon>
        <taxon>Rhagiini</taxon>
        <taxon>Rhamnusium</taxon>
    </lineage>
</organism>
<keyword evidence="4" id="KW-1185">Reference proteome</keyword>
<sequence length="246" mass="28149">MVVFFFVSGKEVIRRWTNLRDCFVKSNMKIKATKNSGSAAKKIKKYVYSDQLQFLKKLYEARQTEDSFQSEGAAGLEEGTETQGSTENIENASQPFDTPPTQLSLKIVRRTKNRKHKKLDEFELKMFKTLEADKPCSKTSFLLSFKPHLDKFDEQDYLQFQLGVLRVIENINERKKTMSAQSPPFTYHTPAMSYGQFHVYSHSPMANSAPMSSYQTLHPPATLNPGFSHPREGFNNPNSSYPSSSY</sequence>
<feature type="domain" description="MADF" evidence="2">
    <location>
        <begin position="9"/>
        <end position="55"/>
    </location>
</feature>
<dbReference type="EMBL" id="JANEYF010001948">
    <property type="protein sequence ID" value="KAJ8953869.1"/>
    <property type="molecule type" value="Genomic_DNA"/>
</dbReference>
<evidence type="ECO:0000313" key="3">
    <source>
        <dbReference type="EMBL" id="KAJ8953869.1"/>
    </source>
</evidence>
<feature type="compositionally biased region" description="Low complexity" evidence="1">
    <location>
        <begin position="71"/>
        <end position="84"/>
    </location>
</feature>
<reference evidence="3" key="1">
    <citation type="journal article" date="2023" name="Insect Mol. Biol.">
        <title>Genome sequencing provides insights into the evolution of gene families encoding plant cell wall-degrading enzymes in longhorned beetles.</title>
        <authorList>
            <person name="Shin N.R."/>
            <person name="Okamura Y."/>
            <person name="Kirsch R."/>
            <person name="Pauchet Y."/>
        </authorList>
    </citation>
    <scope>NUCLEOTIDE SEQUENCE</scope>
    <source>
        <strain evidence="3">RBIC_L_NR</strain>
    </source>
</reference>
<feature type="compositionally biased region" description="Polar residues" evidence="1">
    <location>
        <begin position="85"/>
        <end position="101"/>
    </location>
</feature>
<name>A0AAV8YQN4_9CUCU</name>
<proteinExistence type="predicted"/>
<dbReference type="InterPro" id="IPR006578">
    <property type="entry name" value="MADF-dom"/>
</dbReference>
<feature type="region of interest" description="Disordered" evidence="1">
    <location>
        <begin position="209"/>
        <end position="246"/>
    </location>
</feature>
<accession>A0AAV8YQN4</accession>
<dbReference type="AlphaFoldDB" id="A0AAV8YQN4"/>
<dbReference type="Proteomes" id="UP001162156">
    <property type="component" value="Unassembled WGS sequence"/>
</dbReference>
<evidence type="ECO:0000313" key="4">
    <source>
        <dbReference type="Proteomes" id="UP001162156"/>
    </source>
</evidence>